<protein>
    <submittedName>
        <fullName evidence="1">Uncharacterized protein</fullName>
    </submittedName>
</protein>
<proteinExistence type="predicted"/>
<dbReference type="AlphaFoldDB" id="A0A543G1Q3"/>
<evidence type="ECO:0000313" key="2">
    <source>
        <dbReference type="Proteomes" id="UP000320773"/>
    </source>
</evidence>
<accession>A0A543G1Q3</accession>
<evidence type="ECO:0000313" key="1">
    <source>
        <dbReference type="EMBL" id="TQM40012.1"/>
    </source>
</evidence>
<dbReference type="RefSeq" id="WP_089080872.1">
    <property type="nucleotide sequence ID" value="NZ_VFPJ01000001.1"/>
</dbReference>
<comment type="caution">
    <text evidence="1">The sequence shown here is derived from an EMBL/GenBank/DDBJ whole genome shotgun (WGS) entry which is preliminary data.</text>
</comment>
<organism evidence="1 2">
    <name type="scientific">Flavobacterium branchiophilum</name>
    <dbReference type="NCBI Taxonomy" id="55197"/>
    <lineage>
        <taxon>Bacteria</taxon>
        <taxon>Pseudomonadati</taxon>
        <taxon>Bacteroidota</taxon>
        <taxon>Flavobacteriia</taxon>
        <taxon>Flavobacteriales</taxon>
        <taxon>Flavobacteriaceae</taxon>
        <taxon>Flavobacterium</taxon>
    </lineage>
</organism>
<dbReference type="Proteomes" id="UP000320773">
    <property type="component" value="Unassembled WGS sequence"/>
</dbReference>
<sequence>MNTPSYIEDHISQIPALQLLIKMRYHYIAPEEALELLGGRTSNETCCKKTFRFGMKSESENLK</sequence>
<dbReference type="EMBL" id="VFPJ01000001">
    <property type="protein sequence ID" value="TQM40012.1"/>
    <property type="molecule type" value="Genomic_DNA"/>
</dbReference>
<name>A0A543G1Q3_9FLAO</name>
<gene>
    <name evidence="1" type="ORF">BC670_0869</name>
</gene>
<reference evidence="1 2" key="1">
    <citation type="submission" date="2019-06" db="EMBL/GenBank/DDBJ databases">
        <title>Genomic Encyclopedia of Archaeal and Bacterial Type Strains, Phase II (KMG-II): from individual species to whole genera.</title>
        <authorList>
            <person name="Goeker M."/>
        </authorList>
    </citation>
    <scope>NUCLEOTIDE SEQUENCE [LARGE SCALE GENOMIC DNA]</scope>
    <source>
        <strain evidence="1 2">DSM 24789</strain>
    </source>
</reference>